<organism evidence="1 2">
    <name type="scientific">Methylomonas methanica (strain DSM 25384 / MC09)</name>
    <dbReference type="NCBI Taxonomy" id="857087"/>
    <lineage>
        <taxon>Bacteria</taxon>
        <taxon>Pseudomonadati</taxon>
        <taxon>Pseudomonadota</taxon>
        <taxon>Gammaproteobacteria</taxon>
        <taxon>Methylococcales</taxon>
        <taxon>Methylococcaceae</taxon>
        <taxon>Methylomonas</taxon>
    </lineage>
</organism>
<dbReference type="STRING" id="857087.Metme_1992"/>
<sequence length="70" mass="7983">MLFCPPFEGNNFKSAWAQKACPPYWASGPVVEVFETQLSCQKCMLPLLELQGLLKEIDSNDWSSVQIMWT</sequence>
<proteinExistence type="predicted"/>
<evidence type="ECO:0000313" key="1">
    <source>
        <dbReference type="EMBL" id="AEG00403.1"/>
    </source>
</evidence>
<reference evidence="1 2" key="1">
    <citation type="journal article" date="2011" name="J. Bacteriol.">
        <title>Complete Genome Sequence of the Aerobic Marine Methanotroph Methylomonas methanica MC09.</title>
        <authorList>
            <person name="Boden R."/>
            <person name="Cunliffe M."/>
            <person name="Scanlan J."/>
            <person name="Moussard H."/>
            <person name="Kits K.D."/>
            <person name="Klotz M.G."/>
            <person name="Jetten M.S."/>
            <person name="Vuilleumier S."/>
            <person name="Han J."/>
            <person name="Peters L."/>
            <person name="Mikhailova N."/>
            <person name="Teshima H."/>
            <person name="Tapia R."/>
            <person name="Kyrpides N."/>
            <person name="Ivanova N."/>
            <person name="Pagani I."/>
            <person name="Cheng J.F."/>
            <person name="Goodwin L."/>
            <person name="Han C."/>
            <person name="Hauser L."/>
            <person name="Land M.L."/>
            <person name="Lapidus A."/>
            <person name="Lucas S."/>
            <person name="Pitluck S."/>
            <person name="Woyke T."/>
            <person name="Stein L."/>
            <person name="Murrell J.C."/>
        </authorList>
    </citation>
    <scope>NUCLEOTIDE SEQUENCE [LARGE SCALE GENOMIC DNA]</scope>
    <source>
        <strain evidence="1 2">MC09</strain>
    </source>
</reference>
<keyword evidence="2" id="KW-1185">Reference proteome</keyword>
<reference evidence="2" key="3">
    <citation type="submission" date="2011-05" db="EMBL/GenBank/DDBJ databases">
        <title>Complete sequence of Methylomonas methanica MC09.</title>
        <authorList>
            <consortium name="US DOE Joint Genome Institute"/>
            <person name="Lucas S."/>
            <person name="Han J."/>
            <person name="Lapidus A."/>
            <person name="Cheng J.-F."/>
            <person name="Goodwin L."/>
            <person name="Pitluck S."/>
            <person name="Peters L."/>
            <person name="Mikhailova N."/>
            <person name="Teshima H."/>
            <person name="Han C."/>
            <person name="Tapia R."/>
            <person name="Land M."/>
            <person name="Hauser L."/>
            <person name="Kyrpides N."/>
            <person name="Ivanova N."/>
            <person name="Pagani I."/>
            <person name="Stein L."/>
            <person name="Woyke T."/>
        </authorList>
    </citation>
    <scope>NUCLEOTIDE SEQUENCE [LARGE SCALE GENOMIC DNA]</scope>
    <source>
        <strain evidence="2">MC09</strain>
    </source>
</reference>
<gene>
    <name evidence="1" type="ordered locus">Metme_1992</name>
</gene>
<name>G0A573_METMM</name>
<dbReference type="Proteomes" id="UP000008888">
    <property type="component" value="Chromosome"/>
</dbReference>
<dbReference type="EMBL" id="CP002738">
    <property type="protein sequence ID" value="AEG00403.1"/>
    <property type="molecule type" value="Genomic_DNA"/>
</dbReference>
<evidence type="ECO:0000313" key="2">
    <source>
        <dbReference type="Proteomes" id="UP000008888"/>
    </source>
</evidence>
<dbReference type="HOGENOM" id="CLU_2753237_0_0_6"/>
<reference key="2">
    <citation type="submission" date="2011-05" db="EMBL/GenBank/DDBJ databases">
        <title>Complete genome sequence of the aerobic marine methanotroph Methylomonas methanica MC09.</title>
        <authorList>
            <person name="Boden R."/>
            <person name="Cunliffe M."/>
            <person name="Scanlan J."/>
            <person name="Moussard H."/>
            <person name="Kits K.D."/>
            <person name="Klotz M."/>
            <person name="Jetten M."/>
            <person name="Vuilleumier S."/>
            <person name="Han J."/>
            <person name="Peters L."/>
            <person name="Mikhailova N."/>
            <person name="Teshima H."/>
            <person name="Tapia R."/>
            <person name="Kyrpides N."/>
            <person name="Ivanova N."/>
            <person name="Pagani I."/>
            <person name="Cheng J.-F."/>
            <person name="Goodwin L."/>
            <person name="Han C."/>
            <person name="Hauser L."/>
            <person name="Land M."/>
            <person name="Lapidus A."/>
            <person name="Lucas S."/>
            <person name="Pitluck S."/>
            <person name="Woyke T."/>
            <person name="Stein L.Y."/>
            <person name="Murrell C."/>
        </authorList>
    </citation>
    <scope>NUCLEOTIDE SEQUENCE</scope>
    <source>
        <strain>MC09</strain>
    </source>
</reference>
<dbReference type="AlphaFoldDB" id="G0A573"/>
<accession>G0A573</accession>
<protein>
    <submittedName>
        <fullName evidence="1">Uncharacterized protein</fullName>
    </submittedName>
</protein>
<dbReference type="KEGG" id="mmt:Metme_1992"/>